<dbReference type="SUPFAM" id="SSF47565">
    <property type="entry name" value="Insect pheromone/odorant-binding proteins"/>
    <property type="match status" value="1"/>
</dbReference>
<evidence type="ECO:0000256" key="3">
    <source>
        <dbReference type="SAM" id="SignalP"/>
    </source>
</evidence>
<dbReference type="PANTHER" id="PTHR11857">
    <property type="entry name" value="ODORANT BINDING PROTEIN-RELATED"/>
    <property type="match status" value="1"/>
</dbReference>
<proteinExistence type="evidence at transcript level"/>
<dbReference type="EMBL" id="MK674433">
    <property type="protein sequence ID" value="QHN69065.1"/>
    <property type="molecule type" value="mRNA"/>
</dbReference>
<evidence type="ECO:0000313" key="4">
    <source>
        <dbReference type="EMBL" id="QHN69065.1"/>
    </source>
</evidence>
<reference evidence="4" key="1">
    <citation type="submission" date="2019-03" db="EMBL/GenBank/DDBJ databases">
        <authorList>
            <person name="Bing G."/>
            <person name="Pengfei L."/>
        </authorList>
    </citation>
    <scope>NUCLEOTIDE SEQUENCE</scope>
</reference>
<dbReference type="InterPro" id="IPR006170">
    <property type="entry name" value="PBP/GOBP"/>
</dbReference>
<name>A0A857N9R7_9HYME</name>
<feature type="signal peptide" evidence="3">
    <location>
        <begin position="1"/>
        <end position="19"/>
    </location>
</feature>
<dbReference type="Pfam" id="PF01395">
    <property type="entry name" value="PBP_GOBP"/>
    <property type="match status" value="1"/>
</dbReference>
<dbReference type="GO" id="GO:0007608">
    <property type="term" value="P:sensory perception of smell"/>
    <property type="evidence" value="ECO:0007669"/>
    <property type="project" value="TreeGrafter"/>
</dbReference>
<accession>A0A857N9R7</accession>
<keyword evidence="1 3" id="KW-0732">Signal</keyword>
<dbReference type="Gene3D" id="1.10.238.20">
    <property type="entry name" value="Pheromone/general odorant binding protein domain"/>
    <property type="match status" value="1"/>
</dbReference>
<protein>
    <submittedName>
        <fullName evidence="4">Odorant binding protein 8</fullName>
    </submittedName>
</protein>
<keyword evidence="2" id="KW-0175">Coiled coil</keyword>
<dbReference type="GO" id="GO:0005615">
    <property type="term" value="C:extracellular space"/>
    <property type="evidence" value="ECO:0007669"/>
    <property type="project" value="TreeGrafter"/>
</dbReference>
<evidence type="ECO:0000256" key="2">
    <source>
        <dbReference type="SAM" id="Coils"/>
    </source>
</evidence>
<dbReference type="InterPro" id="IPR036728">
    <property type="entry name" value="PBP_GOBP_sf"/>
</dbReference>
<dbReference type="SMART" id="SM00708">
    <property type="entry name" value="PhBP"/>
    <property type="match status" value="1"/>
</dbReference>
<feature type="coiled-coil region" evidence="2">
    <location>
        <begin position="26"/>
        <end position="60"/>
    </location>
</feature>
<sequence>MKFTMILATFIVAAGLVHCEKNHEMMKEFKELIDQCAAEMDVTEEQLKMMRDKMVNEEDERKIACMKACILQKAGIMVSSKLSKEEIDNLVQKLHFDDDENREKMQKTASDCYDEVQNLEDECEIAKSFTKCFEHGKSN</sequence>
<evidence type="ECO:0000256" key="1">
    <source>
        <dbReference type="ARBA" id="ARBA00022729"/>
    </source>
</evidence>
<dbReference type="GO" id="GO:0005549">
    <property type="term" value="F:odorant binding"/>
    <property type="evidence" value="ECO:0007669"/>
    <property type="project" value="InterPro"/>
</dbReference>
<dbReference type="CDD" id="cd23992">
    <property type="entry name" value="PBP_GOBP"/>
    <property type="match status" value="1"/>
</dbReference>
<feature type="chain" id="PRO_5032598534" evidence="3">
    <location>
        <begin position="20"/>
        <end position="139"/>
    </location>
</feature>
<dbReference type="AlphaFoldDB" id="A0A857N9R7"/>
<organism evidence="4">
    <name type="scientific">Sirex nitobei</name>
    <dbReference type="NCBI Taxonomy" id="1602346"/>
    <lineage>
        <taxon>Eukaryota</taxon>
        <taxon>Metazoa</taxon>
        <taxon>Ecdysozoa</taxon>
        <taxon>Arthropoda</taxon>
        <taxon>Hexapoda</taxon>
        <taxon>Insecta</taxon>
        <taxon>Pterygota</taxon>
        <taxon>Neoptera</taxon>
        <taxon>Endopterygota</taxon>
        <taxon>Hymenoptera</taxon>
        <taxon>Siricoidea</taxon>
        <taxon>Siricidae</taxon>
        <taxon>Sirex</taxon>
    </lineage>
</organism>